<evidence type="ECO:0000259" key="1">
    <source>
        <dbReference type="Pfam" id="PF01869"/>
    </source>
</evidence>
<reference evidence="2 3" key="1">
    <citation type="submission" date="2018-10" db="EMBL/GenBank/DDBJ databases">
        <title>Rhizobium etli, R. leguminosarum and a new Rhizobium genospecies from Phaseolus dumosus.</title>
        <authorList>
            <person name="Ramirez-Puebla S.T."/>
            <person name="Rogel-Hernandez M.A."/>
            <person name="Guerrero G."/>
            <person name="Ormeno-Orrillo E."/>
            <person name="Martinez-Romero J.C."/>
            <person name="Negrete-Yankelevich S."/>
            <person name="Martinez-Romero E."/>
        </authorList>
    </citation>
    <scope>NUCLEOTIDE SEQUENCE [LARGE SCALE GENOMIC DNA]</scope>
    <source>
        <strain evidence="2 3">CCGE525</strain>
        <plasmid evidence="3">prccge525c</plasmid>
    </source>
</reference>
<dbReference type="PANTHER" id="PTHR43190">
    <property type="entry name" value="N-ACETYL-D-GLUCOSAMINE KINASE"/>
    <property type="match status" value="1"/>
</dbReference>
<proteinExistence type="predicted"/>
<dbReference type="Pfam" id="PF01869">
    <property type="entry name" value="BcrAD_BadFG"/>
    <property type="match status" value="1"/>
</dbReference>
<name>A0A387FT23_9HYPH</name>
<accession>A0A387FT23</accession>
<dbReference type="PANTHER" id="PTHR43190:SF3">
    <property type="entry name" value="N-ACETYL-D-GLUCOSAMINE KINASE"/>
    <property type="match status" value="1"/>
</dbReference>
<organism evidence="2 3">
    <name type="scientific">Rhizobium jaguaris</name>
    <dbReference type="NCBI Taxonomy" id="1312183"/>
    <lineage>
        <taxon>Bacteria</taxon>
        <taxon>Pseudomonadati</taxon>
        <taxon>Pseudomonadota</taxon>
        <taxon>Alphaproteobacteria</taxon>
        <taxon>Hyphomicrobiales</taxon>
        <taxon>Rhizobiaceae</taxon>
        <taxon>Rhizobium/Agrobacterium group</taxon>
        <taxon>Rhizobium</taxon>
    </lineage>
</organism>
<dbReference type="KEGG" id="rjg:CCGE525_23390"/>
<feature type="domain" description="ATPase BadF/BadG/BcrA/BcrD type" evidence="1">
    <location>
        <begin position="28"/>
        <end position="290"/>
    </location>
</feature>
<dbReference type="InterPro" id="IPR052519">
    <property type="entry name" value="Euk-type_GlcNAc_Kinase"/>
</dbReference>
<geneLocation type="plasmid" evidence="3">
    <name>prccge525c</name>
</geneLocation>
<sequence>MASAHQQSRVQRYGSALSRERTPMSYALGLDSGGTKTLIALVEESGAVLGISSGASLDPTAGDEWPARLARQVGEATQGREAPVAAAFGLSFHDEIENFTRRQKQVAAALLPTSQVIVENDVRMAFDGAFATGGGVLVLAGTGSMAWASRNGLGDRHYRIGGYGDAFGDEGSACWIGRESLSIASQALDGRRTDASEFAQGILEGLSLSSDCLIDWVYSLANQRTAIAGVAKITAALAASGSLIAQGLLDDACEHLAAHVLAAERLVSTPGASRQPWSYAGGVFANPIILGGVTRRVGSDPREPVLPPIGGAVLRAAQLAGWKTDAAFVGRLKSSLQQNLQSTMQ</sequence>
<dbReference type="InterPro" id="IPR043129">
    <property type="entry name" value="ATPase_NBD"/>
</dbReference>
<evidence type="ECO:0000313" key="3">
    <source>
        <dbReference type="Proteomes" id="UP000282195"/>
    </source>
</evidence>
<dbReference type="InterPro" id="IPR002731">
    <property type="entry name" value="ATPase_BadF"/>
</dbReference>
<dbReference type="EMBL" id="CP032695">
    <property type="protein sequence ID" value="AYG61819.1"/>
    <property type="molecule type" value="Genomic_DNA"/>
</dbReference>
<gene>
    <name evidence="2" type="ORF">CCGE525_23390</name>
</gene>
<protein>
    <submittedName>
        <fullName evidence="2">ATPase</fullName>
    </submittedName>
</protein>
<keyword evidence="3" id="KW-1185">Reference proteome</keyword>
<dbReference type="SUPFAM" id="SSF53067">
    <property type="entry name" value="Actin-like ATPase domain"/>
    <property type="match status" value="2"/>
</dbReference>
<keyword evidence="2" id="KW-0614">Plasmid</keyword>
<dbReference type="Gene3D" id="3.30.420.40">
    <property type="match status" value="2"/>
</dbReference>
<dbReference type="OrthoDB" id="63487at2"/>
<dbReference type="Proteomes" id="UP000282195">
    <property type="component" value="Plasmid pRCCGE525c"/>
</dbReference>
<evidence type="ECO:0000313" key="2">
    <source>
        <dbReference type="EMBL" id="AYG61819.1"/>
    </source>
</evidence>
<dbReference type="AlphaFoldDB" id="A0A387FT23"/>